<evidence type="ECO:0000313" key="2">
    <source>
        <dbReference type="Proteomes" id="UP000600363"/>
    </source>
</evidence>
<evidence type="ECO:0000313" key="1">
    <source>
        <dbReference type="EMBL" id="HIH69080.1"/>
    </source>
</evidence>
<dbReference type="InterPro" id="IPR016195">
    <property type="entry name" value="Pol/histidinol_Pase-like"/>
</dbReference>
<protein>
    <submittedName>
        <fullName evidence="1">TIGR00375 family protein</fullName>
    </submittedName>
</protein>
<dbReference type="SUPFAM" id="SSF89550">
    <property type="entry name" value="PHP domain-like"/>
    <property type="match status" value="1"/>
</dbReference>
<comment type="caution">
    <text evidence="1">The sequence shown here is derived from an EMBL/GenBank/DDBJ whole genome shotgun (WGS) entry which is preliminary data.</text>
</comment>
<gene>
    <name evidence="1" type="ORF">HA299_00415</name>
</gene>
<dbReference type="RefSeq" id="WP_042684353.1">
    <property type="nucleotide sequence ID" value="NZ_DUIH01000002.1"/>
</dbReference>
<dbReference type="PANTHER" id="PTHR40084:SF1">
    <property type="entry name" value="PHOSPHOTRANSFERASE"/>
    <property type="match status" value="1"/>
</dbReference>
<reference evidence="1" key="1">
    <citation type="journal article" date="2020" name="bioRxiv">
        <title>A rank-normalized archaeal taxonomy based on genome phylogeny resolves widespread incomplete and uneven classifications.</title>
        <authorList>
            <person name="Rinke C."/>
            <person name="Chuvochina M."/>
            <person name="Mussig A.J."/>
            <person name="Chaumeil P.-A."/>
            <person name="Waite D.W."/>
            <person name="Whitman W.B."/>
            <person name="Parks D.H."/>
            <person name="Hugenholtz P."/>
        </authorList>
    </citation>
    <scope>NUCLEOTIDE SEQUENCE</scope>
    <source>
        <strain evidence="1">UBA12518</strain>
    </source>
</reference>
<dbReference type="NCBIfam" id="TIGR00375">
    <property type="entry name" value="TIGR00375 family protein"/>
    <property type="match status" value="1"/>
</dbReference>
<dbReference type="AlphaFoldDB" id="A0A832VZ88"/>
<name>A0A832VZ88_9EURY</name>
<dbReference type="InterPro" id="IPR005287">
    <property type="entry name" value="CHP00375"/>
</dbReference>
<sequence length="402" mass="45064">MHINSDLHIHSKYSAATSRHMELKAIASEAKKKGIQLVGTGDCLHPRWLEEAKAHGASDGVFEVEGTHFVLTVEVEDRHRVHHLIILPDAAKAEELHDRLHHFSRDIDADGRPRLQLSGDEVVEHAIEVDGLVGPCHAFTPWTALYAYFDSLRECYKDMAKHVAFLELGLSADSDYADTISELSELTFLSNSDAHSPWLNKFAREFNRFEVRDITFDELKKAILRRGGRKPVLNVGFFPEEGKYNRTACTRCYRQYALDEAIGRGWRCECGGLIKKGVRDRVRELATYDVPHHPPHRPPYVHTIPLAEVVKLAIGKGVNTASVREIWLSLIEQAGSEIAALIDVPLDSLEGVDERVIRAIGHFREGKLIIEPGGGGRYGVVSLPEEDGFNSESTPQRTLLDF</sequence>
<accession>A0A832VZ88</accession>
<dbReference type="CDD" id="cd19067">
    <property type="entry name" value="PfuEndoQ-like"/>
    <property type="match status" value="1"/>
</dbReference>
<dbReference type="EMBL" id="DUIH01000002">
    <property type="protein sequence ID" value="HIH69080.1"/>
    <property type="molecule type" value="Genomic_DNA"/>
</dbReference>
<organism evidence="1 2">
    <name type="scientific">Methermicoccus shengliensis</name>
    <dbReference type="NCBI Taxonomy" id="660064"/>
    <lineage>
        <taxon>Archaea</taxon>
        <taxon>Methanobacteriati</taxon>
        <taxon>Methanobacteriota</taxon>
        <taxon>Stenosarchaea group</taxon>
        <taxon>Methanomicrobia</taxon>
        <taxon>Methanosarcinales</taxon>
        <taxon>Methermicoccaceae</taxon>
        <taxon>Methermicoccus</taxon>
    </lineage>
</organism>
<dbReference type="PANTHER" id="PTHR40084">
    <property type="entry name" value="PHOSPHOHYDROLASE, PHP FAMILY"/>
    <property type="match status" value="1"/>
</dbReference>
<proteinExistence type="predicted"/>
<dbReference type="Gene3D" id="3.20.20.140">
    <property type="entry name" value="Metal-dependent hydrolases"/>
    <property type="match status" value="1"/>
</dbReference>
<dbReference type="Proteomes" id="UP000600363">
    <property type="component" value="Unassembled WGS sequence"/>
</dbReference>